<dbReference type="EMBL" id="CM004392">
    <property type="protein sequence ID" value="OAY47897.1"/>
    <property type="molecule type" value="Genomic_DNA"/>
</dbReference>
<accession>A0A2C9VQ21</accession>
<evidence type="ECO:0000256" key="1">
    <source>
        <dbReference type="SAM" id="SignalP"/>
    </source>
</evidence>
<sequence length="74" mass="7998">MGFVRELGMCIYLNALLLQLQIVGMDCFCNGLGNLLCANLISCLICEEEEEEEEMALILCGVGYFNGCGGNLGI</sequence>
<organism evidence="2">
    <name type="scientific">Manihot esculenta</name>
    <name type="common">Cassava</name>
    <name type="synonym">Jatropha manihot</name>
    <dbReference type="NCBI Taxonomy" id="3983"/>
    <lineage>
        <taxon>Eukaryota</taxon>
        <taxon>Viridiplantae</taxon>
        <taxon>Streptophyta</taxon>
        <taxon>Embryophyta</taxon>
        <taxon>Tracheophyta</taxon>
        <taxon>Spermatophyta</taxon>
        <taxon>Magnoliopsida</taxon>
        <taxon>eudicotyledons</taxon>
        <taxon>Gunneridae</taxon>
        <taxon>Pentapetalae</taxon>
        <taxon>rosids</taxon>
        <taxon>fabids</taxon>
        <taxon>Malpighiales</taxon>
        <taxon>Euphorbiaceae</taxon>
        <taxon>Crotonoideae</taxon>
        <taxon>Manihoteae</taxon>
        <taxon>Manihot</taxon>
    </lineage>
</organism>
<dbReference type="AlphaFoldDB" id="A0A2C9VQ21"/>
<gene>
    <name evidence="2" type="ORF">MANES_06G114400</name>
</gene>
<reference evidence="2" key="1">
    <citation type="submission" date="2016-02" db="EMBL/GenBank/DDBJ databases">
        <title>WGS assembly of Manihot esculenta.</title>
        <authorList>
            <person name="Bredeson J.V."/>
            <person name="Prochnik S.E."/>
            <person name="Lyons J.B."/>
            <person name="Schmutz J."/>
            <person name="Grimwood J."/>
            <person name="Vrebalov J."/>
            <person name="Bart R.S."/>
            <person name="Amuge T."/>
            <person name="Ferguson M.E."/>
            <person name="Green R."/>
            <person name="Putnam N."/>
            <person name="Stites J."/>
            <person name="Rounsley S."/>
            <person name="Rokhsar D.S."/>
        </authorList>
    </citation>
    <scope>NUCLEOTIDE SEQUENCE [LARGE SCALE GENOMIC DNA]</scope>
    <source>
        <tissue evidence="2">Leaf</tissue>
    </source>
</reference>
<feature type="chain" id="PRO_5012044894" evidence="1">
    <location>
        <begin position="26"/>
        <end position="74"/>
    </location>
</feature>
<proteinExistence type="predicted"/>
<feature type="signal peptide" evidence="1">
    <location>
        <begin position="1"/>
        <end position="25"/>
    </location>
</feature>
<keyword evidence="1" id="KW-0732">Signal</keyword>
<evidence type="ECO:0000313" key="2">
    <source>
        <dbReference type="EMBL" id="OAY47897.1"/>
    </source>
</evidence>
<name>A0A2C9VQ21_MANES</name>
<protein>
    <submittedName>
        <fullName evidence="2">Uncharacterized protein</fullName>
    </submittedName>
</protein>